<accession>A0ABM0N0E3</accession>
<evidence type="ECO:0000256" key="7">
    <source>
        <dbReference type="ARBA" id="ARBA00023170"/>
    </source>
</evidence>
<reference evidence="13" key="1">
    <citation type="submission" date="2025-08" db="UniProtKB">
        <authorList>
            <consortium name="RefSeq"/>
        </authorList>
    </citation>
    <scope>IDENTIFICATION</scope>
    <source>
        <tissue evidence="13">Testes</tissue>
    </source>
</reference>
<evidence type="ECO:0000256" key="10">
    <source>
        <dbReference type="SAM" id="Phobius"/>
    </source>
</evidence>
<feature type="domain" description="G-protein coupled receptors family 3 profile" evidence="11">
    <location>
        <begin position="563"/>
        <end position="828"/>
    </location>
</feature>
<dbReference type="Proteomes" id="UP000694865">
    <property type="component" value="Unplaced"/>
</dbReference>
<comment type="subcellular location">
    <subcellularLocation>
        <location evidence="1">Cell membrane</location>
        <topology evidence="1">Multi-pass membrane protein</topology>
    </subcellularLocation>
</comment>
<evidence type="ECO:0000256" key="9">
    <source>
        <dbReference type="ARBA" id="ARBA00023224"/>
    </source>
</evidence>
<dbReference type="InterPro" id="IPR000337">
    <property type="entry name" value="GPCR_3"/>
</dbReference>
<feature type="transmembrane region" description="Helical" evidence="10">
    <location>
        <begin position="564"/>
        <end position="586"/>
    </location>
</feature>
<dbReference type="InterPro" id="IPR038550">
    <property type="entry name" value="GPCR_3_9-Cys_sf"/>
</dbReference>
<dbReference type="InterPro" id="IPR001828">
    <property type="entry name" value="ANF_lig-bd_rcpt"/>
</dbReference>
<keyword evidence="6 10" id="KW-0472">Membrane</keyword>
<dbReference type="SUPFAM" id="SSF53822">
    <property type="entry name" value="Periplasmic binding protein-like I"/>
    <property type="match status" value="1"/>
</dbReference>
<keyword evidence="8" id="KW-0325">Glycoprotein</keyword>
<organism evidence="12 13">
    <name type="scientific">Saccoglossus kowalevskii</name>
    <name type="common">Acorn worm</name>
    <dbReference type="NCBI Taxonomy" id="10224"/>
    <lineage>
        <taxon>Eukaryota</taxon>
        <taxon>Metazoa</taxon>
        <taxon>Hemichordata</taxon>
        <taxon>Enteropneusta</taxon>
        <taxon>Harrimaniidae</taxon>
        <taxon>Saccoglossus</taxon>
    </lineage>
</organism>
<feature type="transmembrane region" description="Helical" evidence="10">
    <location>
        <begin position="601"/>
        <end position="621"/>
    </location>
</feature>
<evidence type="ECO:0000313" key="12">
    <source>
        <dbReference type="Proteomes" id="UP000694865"/>
    </source>
</evidence>
<keyword evidence="7" id="KW-0675">Receptor</keyword>
<keyword evidence="4 10" id="KW-1133">Transmembrane helix</keyword>
<evidence type="ECO:0000256" key="8">
    <source>
        <dbReference type="ARBA" id="ARBA00023180"/>
    </source>
</evidence>
<evidence type="ECO:0000313" key="13">
    <source>
        <dbReference type="RefSeq" id="XP_006825734.1"/>
    </source>
</evidence>
<evidence type="ECO:0000256" key="6">
    <source>
        <dbReference type="ARBA" id="ARBA00023136"/>
    </source>
</evidence>
<dbReference type="Gene3D" id="3.40.50.2300">
    <property type="match status" value="2"/>
</dbReference>
<dbReference type="GeneID" id="102810127"/>
<keyword evidence="12" id="KW-1185">Reference proteome</keyword>
<dbReference type="Pfam" id="PF07562">
    <property type="entry name" value="NCD3G"/>
    <property type="match status" value="1"/>
</dbReference>
<feature type="transmembrane region" description="Helical" evidence="10">
    <location>
        <begin position="783"/>
        <end position="806"/>
    </location>
</feature>
<evidence type="ECO:0000259" key="11">
    <source>
        <dbReference type="PROSITE" id="PS50259"/>
    </source>
</evidence>
<evidence type="ECO:0000256" key="5">
    <source>
        <dbReference type="ARBA" id="ARBA00023040"/>
    </source>
</evidence>
<feature type="transmembrane region" description="Helical" evidence="10">
    <location>
        <begin position="755"/>
        <end position="777"/>
    </location>
</feature>
<dbReference type="PANTHER" id="PTHR24060">
    <property type="entry name" value="METABOTROPIC GLUTAMATE RECEPTOR"/>
    <property type="match status" value="1"/>
</dbReference>
<dbReference type="PROSITE" id="PS50259">
    <property type="entry name" value="G_PROTEIN_RECEP_F3_4"/>
    <property type="match status" value="1"/>
</dbReference>
<dbReference type="Pfam" id="PF01094">
    <property type="entry name" value="ANF_receptor"/>
    <property type="match status" value="1"/>
</dbReference>
<evidence type="ECO:0000256" key="2">
    <source>
        <dbReference type="ARBA" id="ARBA00022475"/>
    </source>
</evidence>
<dbReference type="Gene3D" id="2.10.50.30">
    <property type="entry name" value="GPCR, family 3, nine cysteines domain"/>
    <property type="match status" value="1"/>
</dbReference>
<keyword evidence="9" id="KW-0807">Transducer</keyword>
<dbReference type="RefSeq" id="XP_006825734.1">
    <property type="nucleotide sequence ID" value="XM_006825671.1"/>
</dbReference>
<dbReference type="PRINTS" id="PR01176">
    <property type="entry name" value="GABABRECEPTR"/>
</dbReference>
<gene>
    <name evidence="13" type="primary">LOC102810127</name>
</gene>
<dbReference type="Pfam" id="PF00003">
    <property type="entry name" value="7tm_3"/>
    <property type="match status" value="1"/>
</dbReference>
<keyword evidence="3 10" id="KW-0812">Transmembrane</keyword>
<keyword evidence="5" id="KW-0297">G-protein coupled receptor</keyword>
<keyword evidence="2" id="KW-1003">Cell membrane</keyword>
<dbReference type="PRINTS" id="PR00248">
    <property type="entry name" value="GPCRMGR"/>
</dbReference>
<evidence type="ECO:0000256" key="1">
    <source>
        <dbReference type="ARBA" id="ARBA00004651"/>
    </source>
</evidence>
<evidence type="ECO:0000256" key="4">
    <source>
        <dbReference type="ARBA" id="ARBA00022989"/>
    </source>
</evidence>
<dbReference type="InterPro" id="IPR011500">
    <property type="entry name" value="GPCR_3_9-Cys_dom"/>
</dbReference>
<name>A0ABM0N0E3_SACKO</name>
<dbReference type="InterPro" id="IPR017978">
    <property type="entry name" value="GPCR_3_C"/>
</dbReference>
<dbReference type="InterPro" id="IPR028082">
    <property type="entry name" value="Peripla_BP_I"/>
</dbReference>
<feature type="transmembrane region" description="Helical" evidence="10">
    <location>
        <begin position="675"/>
        <end position="696"/>
    </location>
</feature>
<evidence type="ECO:0000256" key="3">
    <source>
        <dbReference type="ARBA" id="ARBA00022692"/>
    </source>
</evidence>
<feature type="transmembrane region" description="Helical" evidence="10">
    <location>
        <begin position="724"/>
        <end position="743"/>
    </location>
</feature>
<protein>
    <submittedName>
        <fullName evidence="13">Metabotropic glutamate receptor 3-like</fullName>
    </submittedName>
</protein>
<dbReference type="InterPro" id="IPR050726">
    <property type="entry name" value="mGluR"/>
</dbReference>
<proteinExistence type="predicted"/>
<sequence length="846" mass="95022">MASFIRESMHVSLVHLSILLCGVFIVVPVLGHHVPVLTDIRYEKDGDIIIGGLLNLHIFDSNRECVKLDSIAAIHRVEAMVYTIEELNARDDILPQINIGYQIYDSCVSEDVTLAATLELLRNISGCNGEIGQQKLKGILGPRRSSVSAAVSRVFGLHHMPQITYMATSDELSDKNAFPYYFRAVPPDRLQVSTMIDLIRHFGWTYMSLINTDESYGRNGAKEIKRQASIYDICIASSQEVSRFSTDQQLDQIVGTLIKVSKAKVVIMFSVTYMANRVLDAVKRSNATRKFIWIASDGWGYNLAAHDNEHIALGGFFVELYNTNSSNYENYFKTISPKTSKNPWLYEYWQEYLNCSATEQEQCDEQYVEGFSSKMGISAVIDAVYTYGYALENMRQQVCGLYGGACEQFYLSDGLDLLPFLQNTSFNGTRGLVQFDQNNDLMGKYVVKNLQFNNGKYEKVPVAIWDALAENKLTMLQEQVHWSVPMEGEKWPRSVCSEPCAPGHIFIPHGDACCWDCFQCRNNEITILNNTVCHPCDSLRWPNDNFTKCDAIPPTYIKWENATAVTLLVVATVGLAASFITLLGYVRHRNKPLIKASSRELSFIMLVGVTFSYVMVFVFIAKPTLPSCVAMRLGLMMCFTLTYAPMLTKVIRIYRIFTAGKKSTKRPGMIGPTSQVVITTIIAVIQLIISGVWAIVSPPSAILEAPVDKEKRVDLSCNIGASEVITSVTYNLLLIILCCWFAFKTRKVPDNYNESRFITLSVYTTLVIWLAFIPTYITINNSSFKVAILSFATLLNASVTLICLYVPKLYAVHFVKEIDTTTMNAYVAGNRIMPMEHLSTVNLSRS</sequence>
<feature type="transmembrane region" description="Helical" evidence="10">
    <location>
        <begin position="633"/>
        <end position="654"/>
    </location>
</feature>